<evidence type="ECO:0000313" key="4">
    <source>
        <dbReference type="Proteomes" id="UP000076738"/>
    </source>
</evidence>
<proteinExistence type="predicted"/>
<keyword evidence="4" id="KW-1185">Reference proteome</keyword>
<reference evidence="3 4" key="1">
    <citation type="journal article" date="2016" name="Mol. Biol. Evol.">
        <title>Comparative Genomics of Early-Diverging Mushroom-Forming Fungi Provides Insights into the Origins of Lignocellulose Decay Capabilities.</title>
        <authorList>
            <person name="Nagy L.G."/>
            <person name="Riley R."/>
            <person name="Tritt A."/>
            <person name="Adam C."/>
            <person name="Daum C."/>
            <person name="Floudas D."/>
            <person name="Sun H."/>
            <person name="Yadav J.S."/>
            <person name="Pangilinan J."/>
            <person name="Larsson K.H."/>
            <person name="Matsuura K."/>
            <person name="Barry K."/>
            <person name="Labutti K."/>
            <person name="Kuo R."/>
            <person name="Ohm R.A."/>
            <person name="Bhattacharya S.S."/>
            <person name="Shirouzu T."/>
            <person name="Yoshinaga Y."/>
            <person name="Martin F.M."/>
            <person name="Grigoriev I.V."/>
            <person name="Hibbett D.S."/>
        </authorList>
    </citation>
    <scope>NUCLEOTIDE SEQUENCE [LARGE SCALE GENOMIC DNA]</scope>
    <source>
        <strain evidence="3 4">TUFC12733</strain>
    </source>
</reference>
<keyword evidence="1" id="KW-0175">Coiled coil</keyword>
<organism evidence="3 4">
    <name type="scientific">Calocera viscosa (strain TUFC12733)</name>
    <dbReference type="NCBI Taxonomy" id="1330018"/>
    <lineage>
        <taxon>Eukaryota</taxon>
        <taxon>Fungi</taxon>
        <taxon>Dikarya</taxon>
        <taxon>Basidiomycota</taxon>
        <taxon>Agaricomycotina</taxon>
        <taxon>Dacrymycetes</taxon>
        <taxon>Dacrymycetales</taxon>
        <taxon>Dacrymycetaceae</taxon>
        <taxon>Calocera</taxon>
    </lineage>
</organism>
<dbReference type="EMBL" id="KV417294">
    <property type="protein sequence ID" value="KZO94440.1"/>
    <property type="molecule type" value="Genomic_DNA"/>
</dbReference>
<feature type="region of interest" description="Disordered" evidence="2">
    <location>
        <begin position="706"/>
        <end position="727"/>
    </location>
</feature>
<feature type="coiled-coil region" evidence="1">
    <location>
        <begin position="221"/>
        <end position="287"/>
    </location>
</feature>
<evidence type="ECO:0000313" key="3">
    <source>
        <dbReference type="EMBL" id="KZO94440.1"/>
    </source>
</evidence>
<evidence type="ECO:0000256" key="1">
    <source>
        <dbReference type="SAM" id="Coils"/>
    </source>
</evidence>
<feature type="coiled-coil region" evidence="1">
    <location>
        <begin position="168"/>
        <end position="195"/>
    </location>
</feature>
<dbReference type="AlphaFoldDB" id="A0A167KAK1"/>
<feature type="coiled-coil region" evidence="1">
    <location>
        <begin position="443"/>
        <end position="498"/>
    </location>
</feature>
<dbReference type="STRING" id="1330018.A0A167KAK1"/>
<sequence>MTSSTKDLFYAQKIDNDGIFHVDYRHPDGSIVHFSESLDSIIGVSGRKATNGQTGFFSSKLTADIRLDAKEPWKIHYRACSAESKNDWSSDTYDLLNIIDFTNNAISFKKQTVLVQTHTAQMTKETMKQTKESSNKNTFSEIKSTKMSTGKTALIEQGKETAAAKVTIHTKKEALASQNRTVAELKRKVASMEAYIKQDTFKDAKDRAKHQHDLHAKSLELKTARMELGGLKGEVEKLRDLLAAEEADDLMADTIHELKAAETNLQLESAQAEIDKLKSTVRTLEGYINEDAIEDAIERSAHMRAVAELKHTSELEVGFARTKAEMEEAREITTAYDRLQIESKLQASEARLAEQDRTISARVLNVGKTYGDYAHLNGEIKERDIKMALMYQDASDMYRELSFAHERFSSVDMERLAMKEEQKRAVSEYSGLKHDLVHTTMKFERLTAEYRKQEAALKQTLEEKIAFEHKCTTLEAETDQLRKELLALRLQNADLKAERTSIRTKFEKAETTILGQEVIIKHSEAWKALYEQQVQTLRKELADSTIVMAELEESYRKTITAFRTTQAEKEKLQSELIQLKYSKTAVDARVVVVEQALQTTRAELSQLSKSYEQKDDELRAMAGIKAVLERRLSDLSLTHSHERNVTRNLSERLVHVQGNMAENVDWIYDMRQDLSEESKYLYLHYLHNGGAVGLGLRTPPLSRLPSYGSAVNSRSGSPAKERASMVEASSSAVGMNASLASQNSASTSNAVSAAQSAFVAEKSSSSQTMSVAQSVSSFSETSSSQSTSAQTTSVSQIGSVSHGHQAVSATAISA</sequence>
<feature type="compositionally biased region" description="Low complexity" evidence="2">
    <location>
        <begin position="773"/>
        <end position="796"/>
    </location>
</feature>
<name>A0A167KAK1_CALVF</name>
<accession>A0A167KAK1</accession>
<feature type="region of interest" description="Disordered" evidence="2">
    <location>
        <begin position="773"/>
        <end position="814"/>
    </location>
</feature>
<evidence type="ECO:0000256" key="2">
    <source>
        <dbReference type="SAM" id="MobiDB-lite"/>
    </source>
</evidence>
<gene>
    <name evidence="3" type="ORF">CALVIDRAFT_201925</name>
</gene>
<dbReference type="Proteomes" id="UP000076738">
    <property type="component" value="Unassembled WGS sequence"/>
</dbReference>
<protein>
    <submittedName>
        <fullName evidence="3">Uncharacterized protein</fullName>
    </submittedName>
</protein>
<dbReference type="OrthoDB" id="10409035at2759"/>